<dbReference type="FunFam" id="2.60.300.12:FF:000006">
    <property type="entry name" value="Iron-sulfur cluster assembly 2 mitochondrial"/>
    <property type="match status" value="1"/>
</dbReference>
<dbReference type="STRING" id="7719.ENSCINP00000036261"/>
<evidence type="ECO:0000256" key="6">
    <source>
        <dbReference type="ARBA" id="ARBA00057540"/>
    </source>
</evidence>
<evidence type="ECO:0000256" key="8">
    <source>
        <dbReference type="ARBA" id="ARBA00077082"/>
    </source>
</evidence>
<dbReference type="RefSeq" id="XP_002127710.1">
    <property type="nucleotide sequence ID" value="XM_002127674.5"/>
</dbReference>
<dbReference type="Gene3D" id="2.60.300.12">
    <property type="entry name" value="HesB-like domain"/>
    <property type="match status" value="1"/>
</dbReference>
<dbReference type="OMA" id="SFQIHNP"/>
<dbReference type="GO" id="GO:0051539">
    <property type="term" value="F:4 iron, 4 sulfur cluster binding"/>
    <property type="evidence" value="ECO:0000318"/>
    <property type="project" value="GO_Central"/>
</dbReference>
<keyword evidence="4" id="KW-0408">Iron</keyword>
<dbReference type="GO" id="GO:0005739">
    <property type="term" value="C:mitochondrion"/>
    <property type="evidence" value="ECO:0000318"/>
    <property type="project" value="GO_Central"/>
</dbReference>
<keyword evidence="5" id="KW-0496">Mitochondrion</keyword>
<evidence type="ECO:0000256" key="7">
    <source>
        <dbReference type="ARBA" id="ARBA00073313"/>
    </source>
</evidence>
<dbReference type="AlphaFoldDB" id="H2Y2X6"/>
<gene>
    <name evidence="11" type="primary">LOC100183896</name>
</gene>
<dbReference type="NCBIfam" id="TIGR00049">
    <property type="entry name" value="iron-sulfur cluster assembly accessory protein"/>
    <property type="match status" value="1"/>
</dbReference>
<evidence type="ECO:0000313" key="11">
    <source>
        <dbReference type="Ensembl" id="ENSCINP00000036261.1"/>
    </source>
</evidence>
<dbReference type="GO" id="GO:0120510">
    <property type="term" value="C:mitochondrial [4Fe-4S] assembly complex"/>
    <property type="evidence" value="ECO:0007669"/>
    <property type="project" value="UniProtKB-ARBA"/>
</dbReference>
<evidence type="ECO:0000256" key="2">
    <source>
        <dbReference type="ARBA" id="ARBA00006718"/>
    </source>
</evidence>
<dbReference type="InParanoid" id="H2Y2X6"/>
<accession>H2Y2X6</accession>
<dbReference type="GeneID" id="100183896"/>
<reference evidence="11" key="3">
    <citation type="submission" date="2025-09" db="UniProtKB">
        <authorList>
            <consortium name="Ensembl"/>
        </authorList>
    </citation>
    <scope>IDENTIFICATION</scope>
</reference>
<feature type="domain" description="Core" evidence="10">
    <location>
        <begin position="50"/>
        <end position="147"/>
    </location>
</feature>
<comment type="subunit">
    <text evidence="9">Heterotetramer; forms a dimer of dimers with IBA57. Interacts with [2Fe-2S]-ISCA2 forming the heterodimer [2Fe- 2S]-ISCA2-IBA57 complex; [2Fe-2S] cluster binding is absolutely required to promote the complex formation.</text>
</comment>
<dbReference type="GeneTree" id="ENSGT00390000005700"/>
<name>H2Y2X6_CIOIN</name>
<dbReference type="GO" id="GO:0016226">
    <property type="term" value="P:iron-sulfur cluster assembly"/>
    <property type="evidence" value="ECO:0000318"/>
    <property type="project" value="GO_Central"/>
</dbReference>
<protein>
    <recommendedName>
        <fullName evidence="7">Iron-sulfur cluster assembly 2 homolog, mitochondrial</fullName>
    </recommendedName>
    <alternativeName>
        <fullName evidence="8">HESB-like domain-containing protein 1</fullName>
    </alternativeName>
</protein>
<reference evidence="11" key="2">
    <citation type="submission" date="2025-08" db="UniProtKB">
        <authorList>
            <consortium name="Ensembl"/>
        </authorList>
    </citation>
    <scope>IDENTIFICATION</scope>
</reference>
<reference evidence="12" key="1">
    <citation type="journal article" date="2002" name="Science">
        <title>The draft genome of Ciona intestinalis: insights into chordate and vertebrate origins.</title>
        <authorList>
            <person name="Dehal P."/>
            <person name="Satou Y."/>
            <person name="Campbell R.K."/>
            <person name="Chapman J."/>
            <person name="Degnan B."/>
            <person name="De Tomaso A."/>
            <person name="Davidson B."/>
            <person name="Di Gregorio A."/>
            <person name="Gelpke M."/>
            <person name="Goodstein D.M."/>
            <person name="Harafuji N."/>
            <person name="Hastings K.E."/>
            <person name="Ho I."/>
            <person name="Hotta K."/>
            <person name="Huang W."/>
            <person name="Kawashima T."/>
            <person name="Lemaire P."/>
            <person name="Martinez D."/>
            <person name="Meinertzhagen I.A."/>
            <person name="Necula S."/>
            <person name="Nonaka M."/>
            <person name="Putnam N."/>
            <person name="Rash S."/>
            <person name="Saiga H."/>
            <person name="Satake M."/>
            <person name="Terry A."/>
            <person name="Yamada L."/>
            <person name="Wang H.G."/>
            <person name="Awazu S."/>
            <person name="Azumi K."/>
            <person name="Boore J."/>
            <person name="Branno M."/>
            <person name="Chin-Bow S."/>
            <person name="DeSantis R."/>
            <person name="Doyle S."/>
            <person name="Francino P."/>
            <person name="Keys D.N."/>
            <person name="Haga S."/>
            <person name="Hayashi H."/>
            <person name="Hino K."/>
            <person name="Imai K.S."/>
            <person name="Inaba K."/>
            <person name="Kano S."/>
            <person name="Kobayashi K."/>
            <person name="Kobayashi M."/>
            <person name="Lee B.I."/>
            <person name="Makabe K.W."/>
            <person name="Manohar C."/>
            <person name="Matassi G."/>
            <person name="Medina M."/>
            <person name="Mochizuki Y."/>
            <person name="Mount S."/>
            <person name="Morishita T."/>
            <person name="Miura S."/>
            <person name="Nakayama A."/>
            <person name="Nishizaka S."/>
            <person name="Nomoto H."/>
            <person name="Ohta F."/>
            <person name="Oishi K."/>
            <person name="Rigoutsos I."/>
            <person name="Sano M."/>
            <person name="Sasaki A."/>
            <person name="Sasakura Y."/>
            <person name="Shoguchi E."/>
            <person name="Shin-i T."/>
            <person name="Spagnuolo A."/>
            <person name="Stainier D."/>
            <person name="Suzuki M.M."/>
            <person name="Tassy O."/>
            <person name="Takatori N."/>
            <person name="Tokuoka M."/>
            <person name="Yagi K."/>
            <person name="Yoshizaki F."/>
            <person name="Wada S."/>
            <person name="Zhang C."/>
            <person name="Hyatt P.D."/>
            <person name="Larimer F."/>
            <person name="Detter C."/>
            <person name="Doggett N."/>
            <person name="Glavina T."/>
            <person name="Hawkins T."/>
            <person name="Richardson P."/>
            <person name="Lucas S."/>
            <person name="Kohara Y."/>
            <person name="Levine M."/>
            <person name="Satoh N."/>
            <person name="Rokhsar D.S."/>
        </authorList>
    </citation>
    <scope>NUCLEOTIDE SEQUENCE [LARGE SCALE GENOMIC DNA]</scope>
</reference>
<dbReference type="InterPro" id="IPR000361">
    <property type="entry name" value="ATAP_core_dom"/>
</dbReference>
<comment type="subcellular location">
    <subcellularLocation>
        <location evidence="1">Mitochondrion</location>
    </subcellularLocation>
</comment>
<dbReference type="PANTHER" id="PTHR43011">
    <property type="entry name" value="IRON-SULFUR CLUSTER ASSEMBLY 2 HOMOLOG, MITOCHONDRIAL"/>
    <property type="match status" value="1"/>
</dbReference>
<dbReference type="HOGENOM" id="CLU_069054_1_4_1"/>
<dbReference type="InterPro" id="IPR016092">
    <property type="entry name" value="ATAP"/>
</dbReference>
<dbReference type="KEGG" id="cin:100183896"/>
<comment type="function">
    <text evidence="6">Involved in the maturation of mitochondrial 4Fe-4S proteins functioning late in the iron-sulfur cluster assembly pathway. May be involved in the binding of an intermediate of Fe/S cluster assembly.</text>
</comment>
<keyword evidence="3" id="KW-0479">Metal-binding</keyword>
<dbReference type="SUPFAM" id="SSF89360">
    <property type="entry name" value="HesB-like domain"/>
    <property type="match status" value="1"/>
</dbReference>
<keyword evidence="12" id="KW-1185">Reference proteome</keyword>
<dbReference type="Proteomes" id="UP000008144">
    <property type="component" value="Unassembled WGS sequence"/>
</dbReference>
<dbReference type="GO" id="GO:0051604">
    <property type="term" value="P:protein maturation"/>
    <property type="evidence" value="ECO:0000318"/>
    <property type="project" value="GO_Central"/>
</dbReference>
<comment type="similarity">
    <text evidence="2">Belongs to the HesB/IscA family.</text>
</comment>
<dbReference type="PANTHER" id="PTHR43011:SF1">
    <property type="entry name" value="IRON-SULFUR CLUSTER ASSEMBLY 2 HOMOLOG, MITOCHONDRIAL"/>
    <property type="match status" value="1"/>
</dbReference>
<evidence type="ECO:0000256" key="5">
    <source>
        <dbReference type="ARBA" id="ARBA00023128"/>
    </source>
</evidence>
<dbReference type="GO" id="GO:0005506">
    <property type="term" value="F:iron ion binding"/>
    <property type="evidence" value="ECO:0000318"/>
    <property type="project" value="GO_Central"/>
</dbReference>
<evidence type="ECO:0000256" key="4">
    <source>
        <dbReference type="ARBA" id="ARBA00023004"/>
    </source>
</evidence>
<dbReference type="GO" id="GO:0051537">
    <property type="term" value="F:2 iron, 2 sulfur cluster binding"/>
    <property type="evidence" value="ECO:0000318"/>
    <property type="project" value="GO_Central"/>
</dbReference>
<dbReference type="Pfam" id="PF01521">
    <property type="entry name" value="Fe-S_biosyn"/>
    <property type="match status" value="1"/>
</dbReference>
<proteinExistence type="inferred from homology"/>
<evidence type="ECO:0000256" key="1">
    <source>
        <dbReference type="ARBA" id="ARBA00004173"/>
    </source>
</evidence>
<dbReference type="FunCoup" id="H2Y2X6">
    <property type="interactions" value="113"/>
</dbReference>
<evidence type="ECO:0000259" key="10">
    <source>
        <dbReference type="Pfam" id="PF01521"/>
    </source>
</evidence>
<dbReference type="InterPro" id="IPR035903">
    <property type="entry name" value="HesB-like_dom_sf"/>
</dbReference>
<evidence type="ECO:0000313" key="12">
    <source>
        <dbReference type="Proteomes" id="UP000008144"/>
    </source>
</evidence>
<accession>A0A1W2WHE0</accession>
<sequence>MSSLIFKRVINNSFLTYGVPRYLASKVVKQTNGPRVALSTASVNANKDILHITDACVKQLKKVATPDEFLRISVEGGGCSGFTYKFELDDNIMEDDKSYERDGVKVVTDDGSLELIKGSYIDYQEELIKSSFRVSDNPQSNTNCSCGVSFSVEL</sequence>
<dbReference type="Ensembl" id="ENSCINT00000030607.1">
    <property type="protein sequence ID" value="ENSCINP00000036261.1"/>
    <property type="gene ID" value="ENSCING00000021377.1"/>
</dbReference>
<evidence type="ECO:0000256" key="3">
    <source>
        <dbReference type="ARBA" id="ARBA00022723"/>
    </source>
</evidence>
<dbReference type="OrthoDB" id="1938621at2759"/>
<evidence type="ECO:0000256" key="9">
    <source>
        <dbReference type="ARBA" id="ARBA00093471"/>
    </source>
</evidence>
<organism evidence="11 12">
    <name type="scientific">Ciona intestinalis</name>
    <name type="common">Transparent sea squirt</name>
    <name type="synonym">Ascidia intestinalis</name>
    <dbReference type="NCBI Taxonomy" id="7719"/>
    <lineage>
        <taxon>Eukaryota</taxon>
        <taxon>Metazoa</taxon>
        <taxon>Chordata</taxon>
        <taxon>Tunicata</taxon>
        <taxon>Ascidiacea</taxon>
        <taxon>Phlebobranchia</taxon>
        <taxon>Cionidae</taxon>
        <taxon>Ciona</taxon>
    </lineage>
</organism>